<dbReference type="Pfam" id="PF03567">
    <property type="entry name" value="Sulfotransfer_2"/>
    <property type="match status" value="1"/>
</dbReference>
<dbReference type="InterPro" id="IPR018011">
    <property type="entry name" value="Carb_sulfotrans_8-10"/>
</dbReference>
<keyword evidence="3 9" id="KW-0808">Transferase</keyword>
<evidence type="ECO:0000256" key="8">
    <source>
        <dbReference type="ARBA" id="ARBA00023180"/>
    </source>
</evidence>
<keyword evidence="9" id="KW-0735">Signal-anchor</keyword>
<keyword evidence="8 9" id="KW-0325">Glycoprotein</keyword>
<proteinExistence type="inferred from homology"/>
<keyword evidence="5 9" id="KW-1133">Transmembrane helix</keyword>
<dbReference type="InterPro" id="IPR005331">
    <property type="entry name" value="Sulfotransferase"/>
</dbReference>
<sequence length="437" mass="51408">MDVIKYRMHRKIPVLWALCLVLCILVLIEFCLVIVTKRTEPQVIPPLPKLRNVSAIDSKEAERLYRAAKRNEQRLSRVRNVCTKRPELSNATSRAEFWVSPRTSLAFCVVPKVGCTSWKRTIRFIEHDPQTFEYPSDISRFMVHYGDFKTIHKLKLTEGGQGKWIDPALKFMFSRDPYTRLWSAYLDKFVLPDFWHTARNAIPVVRQNVTKRALKCGHDLTFEEFVRYNYDHSGFKADPKLNEHFQTVLYNCNPCKHDFDVIGAAETFDEDTNLVLASAQTLGVIPKNPKDSRLEREITDLVDYNLDIVKQTHLHGNISVDCVGLDAVGRRLWEVFQYNGYLGDYVPFPGAYLKKVTDKKYHNEYKLFLKTVIFDTRKSVTTKTLDNWKEQRTKSMRNAFRSLPKRIMKQFQEMYDVDFDLFRYEKYPVWLESRDKN</sequence>
<keyword evidence="11" id="KW-1185">Reference proteome</keyword>
<reference evidence="10" key="1">
    <citation type="submission" date="2022-11" db="EMBL/GenBank/DDBJ databases">
        <title>Centuries of genome instability and evolution in soft-shell clam transmissible cancer (bioRxiv).</title>
        <authorList>
            <person name="Hart S.F.M."/>
            <person name="Yonemitsu M.A."/>
            <person name="Giersch R.M."/>
            <person name="Beal B.F."/>
            <person name="Arriagada G."/>
            <person name="Davis B.W."/>
            <person name="Ostrander E.A."/>
            <person name="Goff S.P."/>
            <person name="Metzger M.J."/>
        </authorList>
    </citation>
    <scope>NUCLEOTIDE SEQUENCE</scope>
    <source>
        <strain evidence="10">MELC-2E11</strain>
        <tissue evidence="10">Siphon/mantle</tissue>
    </source>
</reference>
<keyword evidence="4 9" id="KW-0812">Transmembrane</keyword>
<dbReference type="Proteomes" id="UP001164746">
    <property type="component" value="Chromosome 7"/>
</dbReference>
<evidence type="ECO:0000256" key="1">
    <source>
        <dbReference type="ARBA" id="ARBA00004323"/>
    </source>
</evidence>
<feature type="transmembrane region" description="Helical" evidence="9">
    <location>
        <begin position="12"/>
        <end position="35"/>
    </location>
</feature>
<dbReference type="EC" id="2.8.2.-" evidence="9"/>
<comment type="similarity">
    <text evidence="2 9">Belongs to the sulfotransferase 2 family.</text>
</comment>
<evidence type="ECO:0000256" key="4">
    <source>
        <dbReference type="ARBA" id="ARBA00022692"/>
    </source>
</evidence>
<keyword evidence="9" id="KW-0119">Carbohydrate metabolism</keyword>
<organism evidence="10 11">
    <name type="scientific">Mya arenaria</name>
    <name type="common">Soft-shell clam</name>
    <dbReference type="NCBI Taxonomy" id="6604"/>
    <lineage>
        <taxon>Eukaryota</taxon>
        <taxon>Metazoa</taxon>
        <taxon>Spiralia</taxon>
        <taxon>Lophotrochozoa</taxon>
        <taxon>Mollusca</taxon>
        <taxon>Bivalvia</taxon>
        <taxon>Autobranchia</taxon>
        <taxon>Heteroconchia</taxon>
        <taxon>Euheterodonta</taxon>
        <taxon>Imparidentia</taxon>
        <taxon>Neoheterodontei</taxon>
        <taxon>Myida</taxon>
        <taxon>Myoidea</taxon>
        <taxon>Myidae</taxon>
        <taxon>Mya</taxon>
    </lineage>
</organism>
<evidence type="ECO:0000313" key="11">
    <source>
        <dbReference type="Proteomes" id="UP001164746"/>
    </source>
</evidence>
<protein>
    <recommendedName>
        <fullName evidence="9">Carbohydrate sulfotransferase</fullName>
        <ecNumber evidence="9">2.8.2.-</ecNumber>
    </recommendedName>
</protein>
<evidence type="ECO:0000256" key="2">
    <source>
        <dbReference type="ARBA" id="ARBA00006339"/>
    </source>
</evidence>
<name>A0ABY7EHV8_MYAAR</name>
<dbReference type="EMBL" id="CP111018">
    <property type="protein sequence ID" value="WAR09588.1"/>
    <property type="molecule type" value="Genomic_DNA"/>
</dbReference>
<keyword evidence="6 9" id="KW-0333">Golgi apparatus</keyword>
<gene>
    <name evidence="10" type="ORF">MAR_034664</name>
</gene>
<dbReference type="PANTHER" id="PTHR12137:SF54">
    <property type="entry name" value="CARBOHYDRATE SULFOTRANSFERASE"/>
    <property type="match status" value="1"/>
</dbReference>
<evidence type="ECO:0000256" key="7">
    <source>
        <dbReference type="ARBA" id="ARBA00023136"/>
    </source>
</evidence>
<evidence type="ECO:0000256" key="9">
    <source>
        <dbReference type="RuleBase" id="RU364020"/>
    </source>
</evidence>
<comment type="subcellular location">
    <subcellularLocation>
        <location evidence="1 9">Golgi apparatus membrane</location>
        <topology evidence="1 9">Single-pass type II membrane protein</topology>
    </subcellularLocation>
</comment>
<evidence type="ECO:0000313" key="10">
    <source>
        <dbReference type="EMBL" id="WAR09588.1"/>
    </source>
</evidence>
<evidence type="ECO:0000256" key="3">
    <source>
        <dbReference type="ARBA" id="ARBA00022679"/>
    </source>
</evidence>
<accession>A0ABY7EHV8</accession>
<evidence type="ECO:0000256" key="6">
    <source>
        <dbReference type="ARBA" id="ARBA00023034"/>
    </source>
</evidence>
<dbReference type="PANTHER" id="PTHR12137">
    <property type="entry name" value="CARBOHYDRATE SULFOTRANSFERASE"/>
    <property type="match status" value="1"/>
</dbReference>
<evidence type="ECO:0000256" key="5">
    <source>
        <dbReference type="ARBA" id="ARBA00022989"/>
    </source>
</evidence>
<keyword evidence="7 9" id="KW-0472">Membrane</keyword>